<dbReference type="InterPro" id="IPR013022">
    <property type="entry name" value="Xyl_isomerase-like_TIM-brl"/>
</dbReference>
<sequence>MVSLGINTVMYLDALQQGTPQSALLEGIATHFPVAEVRREFIAGGNETDPAFADEIEAIRHGVRMFNLRLYYSVPEDFCTDGKVNPNLERYLREANEMTAQGMKFAVGDVPNTPLETLREAAALIDRYGVSVTVENDQSATHGSLEWALASMRRLREADASAIGFCYDCGNWAWAGVNPDDAFDALMDIEAIGEYQIKNVRFEGGAGGAEDGGEGAHPTPSLLNDGVVDWAAQVRRLPADVPVTLEYPAPIERIDDEVATAKRALA</sequence>
<evidence type="ECO:0000313" key="3">
    <source>
        <dbReference type="Proteomes" id="UP000588277"/>
    </source>
</evidence>
<feature type="domain" description="Xylose isomerase-like TIM barrel" evidence="1">
    <location>
        <begin position="115"/>
        <end position="259"/>
    </location>
</feature>
<dbReference type="AlphaFoldDB" id="A0A7Y0HZJ0"/>
<dbReference type="EMBL" id="JAAIIH010000011">
    <property type="protein sequence ID" value="NMN00864.1"/>
    <property type="molecule type" value="Genomic_DNA"/>
</dbReference>
<dbReference type="RefSeq" id="WP_169275949.1">
    <property type="nucleotide sequence ID" value="NZ_JAAIIH010000011.1"/>
</dbReference>
<proteinExistence type="predicted"/>
<organism evidence="2 3">
    <name type="scientific">Bifidobacterium moraviense</name>
    <dbReference type="NCBI Taxonomy" id="2675323"/>
    <lineage>
        <taxon>Bacteria</taxon>
        <taxon>Bacillati</taxon>
        <taxon>Actinomycetota</taxon>
        <taxon>Actinomycetes</taxon>
        <taxon>Bifidobacteriales</taxon>
        <taxon>Bifidobacteriaceae</taxon>
        <taxon>Bifidobacterium</taxon>
    </lineage>
</organism>
<dbReference type="InterPro" id="IPR036237">
    <property type="entry name" value="Xyl_isomerase-like_sf"/>
</dbReference>
<comment type="caution">
    <text evidence="2">The sequence shown here is derived from an EMBL/GenBank/DDBJ whole genome shotgun (WGS) entry which is preliminary data.</text>
</comment>
<name>A0A7Y0HZJ0_9BIFI</name>
<dbReference type="Pfam" id="PF01261">
    <property type="entry name" value="AP_endonuc_2"/>
    <property type="match status" value="1"/>
</dbReference>
<keyword evidence="3" id="KW-1185">Reference proteome</keyword>
<keyword evidence="2" id="KW-0255">Endonuclease</keyword>
<dbReference type="SUPFAM" id="SSF51658">
    <property type="entry name" value="Xylose isomerase-like"/>
    <property type="match status" value="1"/>
</dbReference>
<reference evidence="2 3" key="1">
    <citation type="submission" date="2020-02" db="EMBL/GenBank/DDBJ databases">
        <title>Characterization of phylogenetic diversity of novel bifidobacterial species isolated in Czech ZOOs.</title>
        <authorList>
            <person name="Lugli G.A."/>
            <person name="Vera N.B."/>
            <person name="Ventura M."/>
        </authorList>
    </citation>
    <scope>NUCLEOTIDE SEQUENCE [LARGE SCALE GENOMIC DNA]</scope>
    <source>
        <strain evidence="2 3">DSM 109958</strain>
    </source>
</reference>
<keyword evidence="2" id="KW-0540">Nuclease</keyword>
<protein>
    <submittedName>
        <fullName evidence="2">AP endonuclease</fullName>
    </submittedName>
</protein>
<gene>
    <name evidence="2" type="ORF">G1C96_1443</name>
</gene>
<accession>A0A7Y0HZJ0</accession>
<dbReference type="GO" id="GO:0004519">
    <property type="term" value="F:endonuclease activity"/>
    <property type="evidence" value="ECO:0007669"/>
    <property type="project" value="UniProtKB-KW"/>
</dbReference>
<keyword evidence="2" id="KW-0378">Hydrolase</keyword>
<dbReference type="Proteomes" id="UP000588277">
    <property type="component" value="Unassembled WGS sequence"/>
</dbReference>
<evidence type="ECO:0000313" key="2">
    <source>
        <dbReference type="EMBL" id="NMN00864.1"/>
    </source>
</evidence>
<dbReference type="Gene3D" id="3.20.20.150">
    <property type="entry name" value="Divalent-metal-dependent TIM barrel enzymes"/>
    <property type="match status" value="1"/>
</dbReference>
<evidence type="ECO:0000259" key="1">
    <source>
        <dbReference type="Pfam" id="PF01261"/>
    </source>
</evidence>